<dbReference type="InterPro" id="IPR013974">
    <property type="entry name" value="SAF"/>
</dbReference>
<dbReference type="InterPro" id="IPR013132">
    <property type="entry name" value="PseI/NeuA/B-like_N"/>
</dbReference>
<gene>
    <name evidence="2" type="ORF">CLV84_0945</name>
</gene>
<dbReference type="InterPro" id="IPR013785">
    <property type="entry name" value="Aldolase_TIM"/>
</dbReference>
<dbReference type="InterPro" id="IPR036732">
    <property type="entry name" value="AFP_Neu5c_C_sf"/>
</dbReference>
<dbReference type="SUPFAM" id="SSF51269">
    <property type="entry name" value="AFP III-like domain"/>
    <property type="match status" value="1"/>
</dbReference>
<protein>
    <submittedName>
        <fullName evidence="2">N-acetylneuraminate synthase</fullName>
    </submittedName>
</protein>
<dbReference type="PANTHER" id="PTHR42966">
    <property type="entry name" value="N-ACETYLNEURAMINATE SYNTHASE"/>
    <property type="match status" value="1"/>
</dbReference>
<dbReference type="InterPro" id="IPR020030">
    <property type="entry name" value="Pseudaminic_synth_PseI"/>
</dbReference>
<evidence type="ECO:0000259" key="1">
    <source>
        <dbReference type="PROSITE" id="PS50844"/>
    </source>
</evidence>
<dbReference type="NCBIfam" id="TIGR03586">
    <property type="entry name" value="PseI"/>
    <property type="match status" value="1"/>
</dbReference>
<dbReference type="AlphaFoldDB" id="A0A2S6I907"/>
<dbReference type="InterPro" id="IPR057736">
    <property type="entry name" value="SAF_PseI/NeuA/NeuB"/>
</dbReference>
<keyword evidence="3" id="KW-1185">Reference proteome</keyword>
<dbReference type="PROSITE" id="PS50844">
    <property type="entry name" value="AFP_LIKE"/>
    <property type="match status" value="1"/>
</dbReference>
<sequence length="348" mass="38400">MSFKIGKFSIGSDHRPFIIAEMSGNHNQSLDRALELVDAAAAAGAHALKLQTYTADTITIDHKGGLFDIKDENSLWKGKNLHDLYQEAHTPWEWHEPIFNRARELGMVGFSSPFDESAVDFLENLNVPAYKIASFESNHHPLLRKVAATGKPVIISSGASRLDEIYESVRVLREAGAKQICVLKCTSTYPATPENTNLRTIPVFREVFPDCTVGLSDHTMGIGVSVAAVALGACVIEKHFTLRRADGGVDSAFSLEPSELADLVTETERSWQAMGSVQLDTQKAEEKSRQFKRSIYVVQDISAGEVFTRENLRVIRPGDGMAPAFYEQVLGRKASADMKRGTPFKLFP</sequence>
<organism evidence="2 3">
    <name type="scientific">Neolewinella xylanilytica</name>
    <dbReference type="NCBI Taxonomy" id="1514080"/>
    <lineage>
        <taxon>Bacteria</taxon>
        <taxon>Pseudomonadati</taxon>
        <taxon>Bacteroidota</taxon>
        <taxon>Saprospiria</taxon>
        <taxon>Saprospirales</taxon>
        <taxon>Lewinellaceae</taxon>
        <taxon>Neolewinella</taxon>
    </lineage>
</organism>
<dbReference type="RefSeq" id="WP_104418560.1">
    <property type="nucleotide sequence ID" value="NZ_PTJC01000005.1"/>
</dbReference>
<dbReference type="GO" id="GO:0016051">
    <property type="term" value="P:carbohydrate biosynthetic process"/>
    <property type="evidence" value="ECO:0007669"/>
    <property type="project" value="InterPro"/>
</dbReference>
<dbReference type="EMBL" id="PTJC01000005">
    <property type="protein sequence ID" value="PPK87984.1"/>
    <property type="molecule type" value="Genomic_DNA"/>
</dbReference>
<proteinExistence type="predicted"/>
<dbReference type="Gene3D" id="3.20.20.70">
    <property type="entry name" value="Aldolase class I"/>
    <property type="match status" value="1"/>
</dbReference>
<feature type="domain" description="AFP-like" evidence="1">
    <location>
        <begin position="294"/>
        <end position="344"/>
    </location>
</feature>
<dbReference type="GO" id="GO:0047444">
    <property type="term" value="F:N-acylneuraminate-9-phosphate synthase activity"/>
    <property type="evidence" value="ECO:0007669"/>
    <property type="project" value="TreeGrafter"/>
</dbReference>
<accession>A0A2S6I907</accession>
<dbReference type="InterPro" id="IPR006190">
    <property type="entry name" value="SAF_AFP_Neu5Ac"/>
</dbReference>
<dbReference type="Pfam" id="PF03102">
    <property type="entry name" value="NeuB"/>
    <property type="match status" value="1"/>
</dbReference>
<dbReference type="CDD" id="cd11615">
    <property type="entry name" value="SAF_NeuB_like"/>
    <property type="match status" value="1"/>
</dbReference>
<dbReference type="SMART" id="SM00858">
    <property type="entry name" value="SAF"/>
    <property type="match status" value="1"/>
</dbReference>
<dbReference type="OrthoDB" id="9814210at2"/>
<evidence type="ECO:0000313" key="3">
    <source>
        <dbReference type="Proteomes" id="UP000237662"/>
    </source>
</evidence>
<dbReference type="InterPro" id="IPR051690">
    <property type="entry name" value="PseI-like"/>
</dbReference>
<dbReference type="Pfam" id="PF08666">
    <property type="entry name" value="SAF"/>
    <property type="match status" value="1"/>
</dbReference>
<name>A0A2S6I907_9BACT</name>
<dbReference type="PANTHER" id="PTHR42966:SF2">
    <property type="entry name" value="PSEUDAMINIC ACID SYNTHASE"/>
    <property type="match status" value="1"/>
</dbReference>
<reference evidence="2 3" key="1">
    <citation type="submission" date="2018-02" db="EMBL/GenBank/DDBJ databases">
        <title>Genomic Encyclopedia of Archaeal and Bacterial Type Strains, Phase II (KMG-II): from individual species to whole genera.</title>
        <authorList>
            <person name="Goeker M."/>
        </authorList>
    </citation>
    <scope>NUCLEOTIDE SEQUENCE [LARGE SCALE GENOMIC DNA]</scope>
    <source>
        <strain evidence="2 3">DSM 29526</strain>
    </source>
</reference>
<dbReference type="Gene3D" id="3.90.1210.10">
    <property type="entry name" value="Antifreeze-like/N-acetylneuraminic acid synthase C-terminal domain"/>
    <property type="match status" value="1"/>
</dbReference>
<dbReference type="Proteomes" id="UP000237662">
    <property type="component" value="Unassembled WGS sequence"/>
</dbReference>
<evidence type="ECO:0000313" key="2">
    <source>
        <dbReference type="EMBL" id="PPK87984.1"/>
    </source>
</evidence>
<dbReference type="SUPFAM" id="SSF51569">
    <property type="entry name" value="Aldolase"/>
    <property type="match status" value="1"/>
</dbReference>
<comment type="caution">
    <text evidence="2">The sequence shown here is derived from an EMBL/GenBank/DDBJ whole genome shotgun (WGS) entry which is preliminary data.</text>
</comment>